<dbReference type="Pfam" id="PF03098">
    <property type="entry name" value="An_peroxidase"/>
    <property type="match status" value="1"/>
</dbReference>
<dbReference type="SUPFAM" id="SSF48113">
    <property type="entry name" value="Heme-dependent peroxidases"/>
    <property type="match status" value="1"/>
</dbReference>
<proteinExistence type="predicted"/>
<dbReference type="CDD" id="cd09823">
    <property type="entry name" value="peroxinectin_like"/>
    <property type="match status" value="1"/>
</dbReference>
<evidence type="ECO:0000313" key="7">
    <source>
        <dbReference type="Proteomes" id="UP000225706"/>
    </source>
</evidence>
<dbReference type="PANTHER" id="PTHR11475">
    <property type="entry name" value="OXIDASE/PEROXIDASE"/>
    <property type="match status" value="1"/>
</dbReference>
<dbReference type="GO" id="GO:0004601">
    <property type="term" value="F:peroxidase activity"/>
    <property type="evidence" value="ECO:0007669"/>
    <property type="project" value="InterPro"/>
</dbReference>
<dbReference type="PRINTS" id="PR00457">
    <property type="entry name" value="ANPEROXIDASE"/>
</dbReference>
<dbReference type="OrthoDB" id="823504at2759"/>
<keyword evidence="5" id="KW-0349">Heme</keyword>
<dbReference type="PANTHER" id="PTHR11475:SF4">
    <property type="entry name" value="CHORION PEROXIDASE"/>
    <property type="match status" value="1"/>
</dbReference>
<dbReference type="InterPro" id="IPR019791">
    <property type="entry name" value="Haem_peroxidase_animal"/>
</dbReference>
<dbReference type="Proteomes" id="UP000225706">
    <property type="component" value="Unassembled WGS sequence"/>
</dbReference>
<evidence type="ECO:0000313" key="6">
    <source>
        <dbReference type="EMBL" id="PFX20661.1"/>
    </source>
</evidence>
<dbReference type="GO" id="GO:0020037">
    <property type="term" value="F:heme binding"/>
    <property type="evidence" value="ECO:0007669"/>
    <property type="project" value="InterPro"/>
</dbReference>
<evidence type="ECO:0000256" key="3">
    <source>
        <dbReference type="ARBA" id="ARBA00022729"/>
    </source>
</evidence>
<dbReference type="InterPro" id="IPR037120">
    <property type="entry name" value="Haem_peroxidase_sf_animal"/>
</dbReference>
<evidence type="ECO:0000256" key="5">
    <source>
        <dbReference type="PIRSR" id="PIRSR619791-2"/>
    </source>
</evidence>
<keyword evidence="2" id="KW-0964">Secreted</keyword>
<accession>A0A2B4RST0</accession>
<keyword evidence="5" id="KW-0408">Iron</keyword>
<feature type="binding site" description="axial binding residue" evidence="5">
    <location>
        <position position="693"/>
    </location>
    <ligand>
        <name>heme b</name>
        <dbReference type="ChEBI" id="CHEBI:60344"/>
    </ligand>
    <ligandPart>
        <name>Fe</name>
        <dbReference type="ChEBI" id="CHEBI:18248"/>
    </ligandPart>
</feature>
<comment type="subcellular location">
    <subcellularLocation>
        <location evidence="1">Secreted</location>
    </subcellularLocation>
</comment>
<evidence type="ECO:0000256" key="4">
    <source>
        <dbReference type="ARBA" id="ARBA00023180"/>
    </source>
</evidence>
<reference evidence="7" key="1">
    <citation type="journal article" date="2017" name="bioRxiv">
        <title>Comparative analysis of the genomes of Stylophora pistillata and Acropora digitifera provides evidence for extensive differences between species of corals.</title>
        <authorList>
            <person name="Voolstra C.R."/>
            <person name="Li Y."/>
            <person name="Liew Y.J."/>
            <person name="Baumgarten S."/>
            <person name="Zoccola D."/>
            <person name="Flot J.-F."/>
            <person name="Tambutte S."/>
            <person name="Allemand D."/>
            <person name="Aranda M."/>
        </authorList>
    </citation>
    <scope>NUCLEOTIDE SEQUENCE [LARGE SCALE GENOMIC DNA]</scope>
</reference>
<dbReference type="FunFam" id="1.10.640.10:FF:000003">
    <property type="entry name" value="chorion peroxidase"/>
    <property type="match status" value="1"/>
</dbReference>
<name>A0A2B4RST0_STYPI</name>
<protein>
    <submittedName>
        <fullName evidence="6">Peroxidasin-like</fullName>
    </submittedName>
</protein>
<evidence type="ECO:0000256" key="2">
    <source>
        <dbReference type="ARBA" id="ARBA00022525"/>
    </source>
</evidence>
<dbReference type="EMBL" id="LSMT01000308">
    <property type="protein sequence ID" value="PFX20661.1"/>
    <property type="molecule type" value="Genomic_DNA"/>
</dbReference>
<dbReference type="GO" id="GO:0006979">
    <property type="term" value="P:response to oxidative stress"/>
    <property type="evidence" value="ECO:0007669"/>
    <property type="project" value="InterPro"/>
</dbReference>
<sequence length="979" mass="110493">MDGYIWMYMSCKAELRQRTVFGTSEPMECDSLPESFIGRKLPDSFTVACIDEDGNRCGYDIVPEHDLLDCAALIAGYVNLPEVLREATAVAGHRLYGKVMKRDFPSNPLKEKLTVTKSNGGGSELMFGYDRRKGSGPTLPDPLLRLIGDTEGRIASFLWLVSELGLNYYANMTVFILNGLVLILIVSLTSSYVINDLYPDESETIEDVNSELLELNEMNYMDPNMNMDNNLGMRQVEDIVVQNGGPKIRATFEAQNNSCWIEALRKVPHRLLLEKKKNQERALRKFYQALQHGKKSTVDAVTWLKAKQSEACSACVLEKLCEDPVIWNRLALPSTLTSKKKVKQCKLKVLTLARKFNYTEEERIRCDKNSRFRTIDGTCNNLDNPRFGTVLTPFRRLEPPAYAEGISTLRRALSGDELPNARNVSRFVHGSNGARTNPDSPRLTHLTMSWGQFMDHDFTLAQTQGINCESSNSNAECINIEVPSDDSIFRDRGVSFFQLERDAPHKPNTMCKLTPREHSNTLTAYIDASNVYGSTEEEEKNLRASNGLLRIQELRHGCPMKSLLPAQLPDQFCVSKDPNRPCFTAGDERVNENPALISVHTIIAREHNRIATYFGEMTSWDGEQIYQETRKIIGAVLQVITYNEFLPLILSPKTIRRNNLKLLKGTQFFNGYDPRINAQMSASFSVAAFRFGHSLVQEEFMRFTQDGFQHHCNKAEFMPIPVLDFGNPTYVYDKCNGGVDSIFRGLLKSPAAKMDGRFSSSVQENLFRGEGDLSDLIAINIQRGRSRGVASYTTYRNRPECLIRTKVRTFDDLRRAGFDPDDISKLRSQYQSVHDIDLFTGGVLEPVDSDGGVLGPTFQCIIAEQFNRLRVGDRFWHENAPNSALHTDKTAFTSCQLQEIRKVKLAKIICNNAEDIPAVTRKALEQSKIFVSCDKLPDMNLNVFRPGFKCPNQRVMADSPARDADWYGIPSTGTSDETF</sequence>
<keyword evidence="4" id="KW-0325">Glycoprotein</keyword>
<gene>
    <name evidence="6" type="primary">PXDN</name>
    <name evidence="6" type="ORF">AWC38_SpisGene14886</name>
</gene>
<dbReference type="GO" id="GO:0046872">
    <property type="term" value="F:metal ion binding"/>
    <property type="evidence" value="ECO:0007669"/>
    <property type="project" value="UniProtKB-KW"/>
</dbReference>
<dbReference type="PROSITE" id="PS50292">
    <property type="entry name" value="PEROXIDASE_3"/>
    <property type="match status" value="1"/>
</dbReference>
<keyword evidence="3" id="KW-0732">Signal</keyword>
<keyword evidence="7" id="KW-1185">Reference proteome</keyword>
<keyword evidence="5" id="KW-0479">Metal-binding</keyword>
<dbReference type="STRING" id="50429.A0A2B4RST0"/>
<dbReference type="InterPro" id="IPR010255">
    <property type="entry name" value="Haem_peroxidase_sf"/>
</dbReference>
<organism evidence="6 7">
    <name type="scientific">Stylophora pistillata</name>
    <name type="common">Smooth cauliflower coral</name>
    <dbReference type="NCBI Taxonomy" id="50429"/>
    <lineage>
        <taxon>Eukaryota</taxon>
        <taxon>Metazoa</taxon>
        <taxon>Cnidaria</taxon>
        <taxon>Anthozoa</taxon>
        <taxon>Hexacorallia</taxon>
        <taxon>Scleractinia</taxon>
        <taxon>Astrocoeniina</taxon>
        <taxon>Pocilloporidae</taxon>
        <taxon>Stylophora</taxon>
    </lineage>
</organism>
<dbReference type="Gene3D" id="1.10.640.10">
    <property type="entry name" value="Haem peroxidase domain superfamily, animal type"/>
    <property type="match status" value="1"/>
</dbReference>
<dbReference type="AlphaFoldDB" id="A0A2B4RST0"/>
<comment type="caution">
    <text evidence="6">The sequence shown here is derived from an EMBL/GenBank/DDBJ whole genome shotgun (WGS) entry which is preliminary data.</text>
</comment>
<dbReference type="GO" id="GO:0005576">
    <property type="term" value="C:extracellular region"/>
    <property type="evidence" value="ECO:0007669"/>
    <property type="project" value="UniProtKB-SubCell"/>
</dbReference>
<evidence type="ECO:0000256" key="1">
    <source>
        <dbReference type="ARBA" id="ARBA00004613"/>
    </source>
</evidence>